<dbReference type="Pfam" id="PF12680">
    <property type="entry name" value="SnoaL_2"/>
    <property type="match status" value="2"/>
</dbReference>
<evidence type="ECO:0000259" key="1">
    <source>
        <dbReference type="Pfam" id="PF12680"/>
    </source>
</evidence>
<dbReference type="InterPro" id="IPR032710">
    <property type="entry name" value="NTF2-like_dom_sf"/>
</dbReference>
<dbReference type="OrthoDB" id="9812089at2"/>
<reference evidence="2 3" key="1">
    <citation type="submission" date="2016-10" db="EMBL/GenBank/DDBJ databases">
        <authorList>
            <person name="de Groot N.N."/>
        </authorList>
    </citation>
    <scope>NUCLEOTIDE SEQUENCE [LARGE SCALE GENOMIC DNA]</scope>
    <source>
        <strain evidence="2 3">DSM 15283</strain>
    </source>
</reference>
<dbReference type="Proteomes" id="UP000199144">
    <property type="component" value="Unassembled WGS sequence"/>
</dbReference>
<sequence length="252" mass="28444">MTSKKDLLQKLLKGIETGDPEAAAVVNEARYVQHNPQTHEGSEGLAALFARLSKTNPKVTFVRVFEDGDFAFAHNLYDFDRLRVAFEVFRFEDGLAVEHWDNIQPERGPNPSGRGMLDGETGITDLERTEANRARARAFVEEVLIGQQRARLPEYVAADLIQHDPDIGDGADALWAVLQNEATGPGARRYDRLHRVLAEGNFVLCMSEGRRGNLPTSYYDLFRLEADRIVEQWTTVETIAPKDQWKNNNGKF</sequence>
<dbReference type="EMBL" id="FOTQ01000001">
    <property type="protein sequence ID" value="SFL39730.1"/>
    <property type="molecule type" value="Genomic_DNA"/>
</dbReference>
<dbReference type="STRING" id="254406.SAMN04488042_10138"/>
<dbReference type="AlphaFoldDB" id="A0A1I4HDA9"/>
<protein>
    <submittedName>
        <fullName evidence="2">Predicted SnoaL-like aldol condensation-catalyzing enzyme</fullName>
    </submittedName>
</protein>
<dbReference type="Gene3D" id="3.10.450.50">
    <property type="match status" value="2"/>
</dbReference>
<gene>
    <name evidence="2" type="ORF">SAMN04488042_10138</name>
</gene>
<keyword evidence="3" id="KW-1185">Reference proteome</keyword>
<organism evidence="2 3">
    <name type="scientific">Shimia aestuarii</name>
    <dbReference type="NCBI Taxonomy" id="254406"/>
    <lineage>
        <taxon>Bacteria</taxon>
        <taxon>Pseudomonadati</taxon>
        <taxon>Pseudomonadota</taxon>
        <taxon>Alphaproteobacteria</taxon>
        <taxon>Rhodobacterales</taxon>
        <taxon>Roseobacteraceae</taxon>
    </lineage>
</organism>
<proteinExistence type="predicted"/>
<name>A0A1I4HDA9_9RHOB</name>
<feature type="domain" description="SnoaL-like" evidence="1">
    <location>
        <begin position="137"/>
        <end position="231"/>
    </location>
</feature>
<evidence type="ECO:0000313" key="3">
    <source>
        <dbReference type="Proteomes" id="UP000199144"/>
    </source>
</evidence>
<evidence type="ECO:0000313" key="2">
    <source>
        <dbReference type="EMBL" id="SFL39730.1"/>
    </source>
</evidence>
<dbReference type="InterPro" id="IPR037401">
    <property type="entry name" value="SnoaL-like"/>
</dbReference>
<feature type="domain" description="SnoaL-like" evidence="1">
    <location>
        <begin position="9"/>
        <end position="99"/>
    </location>
</feature>
<dbReference type="SUPFAM" id="SSF54427">
    <property type="entry name" value="NTF2-like"/>
    <property type="match status" value="2"/>
</dbReference>
<accession>A0A1I4HDA9</accession>
<dbReference type="RefSeq" id="WP_093092404.1">
    <property type="nucleotide sequence ID" value="NZ_FOTQ01000001.1"/>
</dbReference>